<name>A0A261FRQ9_9BIFI</name>
<feature type="compositionally biased region" description="Basic and acidic residues" evidence="1">
    <location>
        <begin position="286"/>
        <end position="315"/>
    </location>
</feature>
<sequence>MSDDKNTEKAQQTDAAADVTENQTAATVSDATSDAATERTDAQVPDQAAGQTAEQDEATDAAAVVDDASDADDTDDADDTAATKDADKSTLPDSVQFSVVFDDDDDSEDEATVDAGGDIYSSLASAEQSVADASDDGAAEEPADAVIDKDDVTAALIAAATGADPTKVKAAAGLSKSAAKVPDANDTHGEGPNTAEDGQSTQQGGDAANSSTSGTTDVSAATDGTSASTSAGHHHAADASNASETAESAGAADTVASADSKASDAAGEPTEAERDALASANASAEVTERNARHVNETLALAKHDKKDELADHEASGAKSEPTMTLASRIDRVLVGGGADDVLLKTYPTFALNKVSVQDGKGKIVLGGVEFACYAGHAYALLIQDDPDSGVTADVKRRTLMGVMTGLARPTAGTVMNKSANIADLEPIEVRGHRLGIVPQLHAVQPDLDAEQNVLYAMNASNRNFLKPKPVIARELLAKVGFTEATSGLAVGKLPLVQQRLVAIARAISTEAEVLILDEPTRGLGDDDTVTVFAALAKLAHSGDPKHCVIVLTASREIAEAADTLFEV</sequence>
<gene>
    <name evidence="3" type="ORF">BMYO_0022</name>
</gene>
<protein>
    <submittedName>
        <fullName evidence="3">ABC transporter ATP-binding protein</fullName>
    </submittedName>
</protein>
<feature type="compositionally biased region" description="Low complexity" evidence="1">
    <location>
        <begin position="214"/>
        <end position="231"/>
    </location>
</feature>
<dbReference type="InterPro" id="IPR003439">
    <property type="entry name" value="ABC_transporter-like_ATP-bd"/>
</dbReference>
<dbReference type="Gene3D" id="3.40.50.300">
    <property type="entry name" value="P-loop containing nucleotide triphosphate hydrolases"/>
    <property type="match status" value="1"/>
</dbReference>
<dbReference type="GO" id="GO:0005886">
    <property type="term" value="C:plasma membrane"/>
    <property type="evidence" value="ECO:0007669"/>
    <property type="project" value="TreeGrafter"/>
</dbReference>
<evidence type="ECO:0000259" key="2">
    <source>
        <dbReference type="PROSITE" id="PS50893"/>
    </source>
</evidence>
<feature type="compositionally biased region" description="Acidic residues" evidence="1">
    <location>
        <begin position="67"/>
        <end position="79"/>
    </location>
</feature>
<dbReference type="PROSITE" id="PS50893">
    <property type="entry name" value="ABC_TRANSPORTER_2"/>
    <property type="match status" value="1"/>
</dbReference>
<feature type="compositionally biased region" description="Low complexity" evidence="1">
    <location>
        <begin position="153"/>
        <end position="181"/>
    </location>
</feature>
<dbReference type="PANTHER" id="PTHR24220">
    <property type="entry name" value="IMPORT ATP-BINDING PROTEIN"/>
    <property type="match status" value="1"/>
</dbReference>
<organism evidence="3 4">
    <name type="scientific">Bifidobacterium myosotis</name>
    <dbReference type="NCBI Taxonomy" id="1630166"/>
    <lineage>
        <taxon>Bacteria</taxon>
        <taxon>Bacillati</taxon>
        <taxon>Actinomycetota</taxon>
        <taxon>Actinomycetes</taxon>
        <taxon>Bifidobacteriales</taxon>
        <taxon>Bifidobacteriaceae</taxon>
        <taxon>Bifidobacterium</taxon>
    </lineage>
</organism>
<dbReference type="GO" id="GO:0005524">
    <property type="term" value="F:ATP binding"/>
    <property type="evidence" value="ECO:0007669"/>
    <property type="project" value="UniProtKB-KW"/>
</dbReference>
<keyword evidence="3" id="KW-0067">ATP-binding</keyword>
<feature type="compositionally biased region" description="Low complexity" evidence="1">
    <location>
        <begin position="251"/>
        <end position="266"/>
    </location>
</feature>
<feature type="compositionally biased region" description="Low complexity" evidence="1">
    <location>
        <begin position="24"/>
        <end position="35"/>
    </location>
</feature>
<keyword evidence="4" id="KW-1185">Reference proteome</keyword>
<keyword evidence="3" id="KW-0547">Nucleotide-binding</keyword>
<dbReference type="SUPFAM" id="SSF52540">
    <property type="entry name" value="P-loop containing nucleoside triphosphate hydrolases"/>
    <property type="match status" value="1"/>
</dbReference>
<dbReference type="InterPro" id="IPR015854">
    <property type="entry name" value="ABC_transpr_LolD-like"/>
</dbReference>
<dbReference type="AlphaFoldDB" id="A0A261FRQ9"/>
<proteinExistence type="predicted"/>
<reference evidence="3 4" key="1">
    <citation type="journal article" date="2017" name="BMC Genomics">
        <title>Comparative genomic and phylogenomic analyses of the Bifidobacteriaceae family.</title>
        <authorList>
            <person name="Lugli G.A."/>
            <person name="Milani C."/>
            <person name="Turroni F."/>
            <person name="Duranti S."/>
            <person name="Mancabelli L."/>
            <person name="Mangifesta M."/>
            <person name="Ferrario C."/>
            <person name="Modesto M."/>
            <person name="Mattarelli P."/>
            <person name="Jiri K."/>
            <person name="van Sinderen D."/>
            <person name="Ventura M."/>
        </authorList>
    </citation>
    <scope>NUCLEOTIDE SEQUENCE [LARGE SCALE GENOMIC DNA]</scope>
    <source>
        <strain evidence="3 4">DSM 100196</strain>
    </source>
</reference>
<evidence type="ECO:0000313" key="3">
    <source>
        <dbReference type="EMBL" id="OZG61872.1"/>
    </source>
</evidence>
<dbReference type="PANTHER" id="PTHR24220:SF86">
    <property type="entry name" value="ABC TRANSPORTER ABCH.1"/>
    <property type="match status" value="1"/>
</dbReference>
<dbReference type="Pfam" id="PF00005">
    <property type="entry name" value="ABC_tran"/>
    <property type="match status" value="1"/>
</dbReference>
<evidence type="ECO:0000313" key="4">
    <source>
        <dbReference type="Proteomes" id="UP000216871"/>
    </source>
</evidence>
<feature type="compositionally biased region" description="Acidic residues" evidence="1">
    <location>
        <begin position="101"/>
        <end position="112"/>
    </location>
</feature>
<feature type="compositionally biased region" description="Basic and acidic residues" evidence="1">
    <location>
        <begin position="81"/>
        <end position="90"/>
    </location>
</feature>
<dbReference type="GO" id="GO:0022857">
    <property type="term" value="F:transmembrane transporter activity"/>
    <property type="evidence" value="ECO:0007669"/>
    <property type="project" value="TreeGrafter"/>
</dbReference>
<evidence type="ECO:0000256" key="1">
    <source>
        <dbReference type="SAM" id="MobiDB-lite"/>
    </source>
</evidence>
<feature type="compositionally biased region" description="Polar residues" evidence="1">
    <location>
        <begin position="196"/>
        <end position="213"/>
    </location>
</feature>
<dbReference type="InterPro" id="IPR027417">
    <property type="entry name" value="P-loop_NTPase"/>
</dbReference>
<feature type="compositionally biased region" description="Acidic residues" evidence="1">
    <location>
        <begin position="133"/>
        <end position="143"/>
    </location>
</feature>
<accession>A0A261FRQ9</accession>
<feature type="domain" description="ABC transporter" evidence="2">
    <location>
        <begin position="349"/>
        <end position="567"/>
    </location>
</feature>
<dbReference type="EMBL" id="MWWW01000001">
    <property type="protein sequence ID" value="OZG61872.1"/>
    <property type="molecule type" value="Genomic_DNA"/>
</dbReference>
<comment type="caution">
    <text evidence="3">The sequence shown here is derived from an EMBL/GenBank/DDBJ whole genome shotgun (WGS) entry which is preliminary data.</text>
</comment>
<dbReference type="GO" id="GO:0016887">
    <property type="term" value="F:ATP hydrolysis activity"/>
    <property type="evidence" value="ECO:0007669"/>
    <property type="project" value="InterPro"/>
</dbReference>
<feature type="region of interest" description="Disordered" evidence="1">
    <location>
        <begin position="1"/>
        <end position="322"/>
    </location>
</feature>
<dbReference type="Proteomes" id="UP000216871">
    <property type="component" value="Unassembled WGS sequence"/>
</dbReference>